<keyword evidence="2 10" id="KW-0812">Transmembrane</keyword>
<keyword evidence="3 10" id="KW-1133">Transmembrane helix</keyword>
<feature type="domain" description="G-protein coupled receptors family 3 profile" evidence="11">
    <location>
        <begin position="397"/>
        <end position="639"/>
    </location>
</feature>
<dbReference type="VEuPathDB" id="FungiDB:AMAG_16468"/>
<feature type="transmembrane region" description="Helical" evidence="10">
    <location>
        <begin position="433"/>
        <end position="454"/>
    </location>
</feature>
<feature type="transmembrane region" description="Helical" evidence="10">
    <location>
        <begin position="466"/>
        <end position="485"/>
    </location>
</feature>
<evidence type="ECO:0000313" key="13">
    <source>
        <dbReference type="Proteomes" id="UP000054350"/>
    </source>
</evidence>
<dbReference type="STRING" id="578462.A0A0L0TCR7"/>
<dbReference type="Proteomes" id="UP000054350">
    <property type="component" value="Unassembled WGS sequence"/>
</dbReference>
<evidence type="ECO:0000313" key="12">
    <source>
        <dbReference type="EMBL" id="KNE72708.1"/>
    </source>
</evidence>
<reference evidence="13" key="2">
    <citation type="submission" date="2009-11" db="EMBL/GenBank/DDBJ databases">
        <title>The Genome Sequence of Allomyces macrogynus strain ATCC 38327.</title>
        <authorList>
            <consortium name="The Broad Institute Genome Sequencing Platform"/>
            <person name="Russ C."/>
            <person name="Cuomo C."/>
            <person name="Shea T."/>
            <person name="Young S.K."/>
            <person name="Zeng Q."/>
            <person name="Koehrsen M."/>
            <person name="Haas B."/>
            <person name="Borodovsky M."/>
            <person name="Guigo R."/>
            <person name="Alvarado L."/>
            <person name="Berlin A."/>
            <person name="Borenstein D."/>
            <person name="Chen Z."/>
            <person name="Engels R."/>
            <person name="Freedman E."/>
            <person name="Gellesch M."/>
            <person name="Goldberg J."/>
            <person name="Griggs A."/>
            <person name="Gujja S."/>
            <person name="Heiman D."/>
            <person name="Hepburn T."/>
            <person name="Howarth C."/>
            <person name="Jen D."/>
            <person name="Larson L."/>
            <person name="Lewis B."/>
            <person name="Mehta T."/>
            <person name="Park D."/>
            <person name="Pearson M."/>
            <person name="Roberts A."/>
            <person name="Saif S."/>
            <person name="Shenoy N."/>
            <person name="Sisk P."/>
            <person name="Stolte C."/>
            <person name="Sykes S."/>
            <person name="Walk T."/>
            <person name="White J."/>
            <person name="Yandava C."/>
            <person name="Burger G."/>
            <person name="Gray M.W."/>
            <person name="Holland P.W.H."/>
            <person name="King N."/>
            <person name="Lang F.B.F."/>
            <person name="Roger A.J."/>
            <person name="Ruiz-Trillo I."/>
            <person name="Lander E."/>
            <person name="Nusbaum C."/>
        </authorList>
    </citation>
    <scope>NUCLEOTIDE SEQUENCE [LARGE SCALE GENOMIC DNA]</scope>
    <source>
        <strain evidence="13">ATCC 38327</strain>
    </source>
</reference>
<feature type="region of interest" description="Disordered" evidence="9">
    <location>
        <begin position="828"/>
        <end position="872"/>
    </location>
</feature>
<dbReference type="InterPro" id="IPR002455">
    <property type="entry name" value="GPCR3_GABA-B"/>
</dbReference>
<feature type="transmembrane region" description="Helical" evidence="10">
    <location>
        <begin position="622"/>
        <end position="645"/>
    </location>
</feature>
<evidence type="ECO:0000256" key="9">
    <source>
        <dbReference type="SAM" id="MobiDB-lite"/>
    </source>
</evidence>
<dbReference type="GO" id="GO:0007214">
    <property type="term" value="P:gamma-aminobutyric acid signaling pathway"/>
    <property type="evidence" value="ECO:0007669"/>
    <property type="project" value="TreeGrafter"/>
</dbReference>
<dbReference type="AlphaFoldDB" id="A0A0L0TCR7"/>
<dbReference type="SUPFAM" id="SSF53822">
    <property type="entry name" value="Periplasmic binding protein-like I"/>
    <property type="match status" value="1"/>
</dbReference>
<feature type="transmembrane region" description="Helical" evidence="10">
    <location>
        <begin position="551"/>
        <end position="576"/>
    </location>
</feature>
<organism evidence="12 13">
    <name type="scientific">Allomyces macrogynus (strain ATCC 38327)</name>
    <name type="common">Allomyces javanicus var. macrogynus</name>
    <dbReference type="NCBI Taxonomy" id="578462"/>
    <lineage>
        <taxon>Eukaryota</taxon>
        <taxon>Fungi</taxon>
        <taxon>Fungi incertae sedis</taxon>
        <taxon>Blastocladiomycota</taxon>
        <taxon>Blastocladiomycetes</taxon>
        <taxon>Blastocladiales</taxon>
        <taxon>Blastocladiaceae</taxon>
        <taxon>Allomyces</taxon>
    </lineage>
</organism>
<evidence type="ECO:0000256" key="3">
    <source>
        <dbReference type="ARBA" id="ARBA00022989"/>
    </source>
</evidence>
<keyword evidence="7" id="KW-0325">Glycoprotein</keyword>
<dbReference type="InterPro" id="IPR017978">
    <property type="entry name" value="GPCR_3_C"/>
</dbReference>
<keyword evidence="6" id="KW-0675">Receptor</keyword>
<proteinExistence type="predicted"/>
<dbReference type="GO" id="GO:0038039">
    <property type="term" value="C:G protein-coupled receptor heterodimeric complex"/>
    <property type="evidence" value="ECO:0007669"/>
    <property type="project" value="TreeGrafter"/>
</dbReference>
<dbReference type="EMBL" id="GG745382">
    <property type="protein sequence ID" value="KNE72708.1"/>
    <property type="molecule type" value="Genomic_DNA"/>
</dbReference>
<evidence type="ECO:0000256" key="4">
    <source>
        <dbReference type="ARBA" id="ARBA00023040"/>
    </source>
</evidence>
<dbReference type="OrthoDB" id="5597995at2759"/>
<evidence type="ECO:0000256" key="5">
    <source>
        <dbReference type="ARBA" id="ARBA00023136"/>
    </source>
</evidence>
<keyword evidence="8" id="KW-0807">Transducer</keyword>
<dbReference type="eggNOG" id="KOG1055">
    <property type="taxonomic scope" value="Eukaryota"/>
</dbReference>
<keyword evidence="13" id="KW-1185">Reference proteome</keyword>
<dbReference type="Gene3D" id="3.40.50.2300">
    <property type="match status" value="2"/>
</dbReference>
<evidence type="ECO:0000256" key="7">
    <source>
        <dbReference type="ARBA" id="ARBA00023180"/>
    </source>
</evidence>
<dbReference type="InterPro" id="IPR028082">
    <property type="entry name" value="Peripla_BP_I"/>
</dbReference>
<dbReference type="PANTHER" id="PTHR10519">
    <property type="entry name" value="GABA-B RECEPTOR"/>
    <property type="match status" value="1"/>
</dbReference>
<reference evidence="12 13" key="1">
    <citation type="submission" date="2009-11" db="EMBL/GenBank/DDBJ databases">
        <title>Annotation of Allomyces macrogynus ATCC 38327.</title>
        <authorList>
            <consortium name="The Broad Institute Genome Sequencing Platform"/>
            <person name="Russ C."/>
            <person name="Cuomo C."/>
            <person name="Burger G."/>
            <person name="Gray M.W."/>
            <person name="Holland P.W.H."/>
            <person name="King N."/>
            <person name="Lang F.B.F."/>
            <person name="Roger A.J."/>
            <person name="Ruiz-Trillo I."/>
            <person name="Young S.K."/>
            <person name="Zeng Q."/>
            <person name="Gargeya S."/>
            <person name="Fitzgerald M."/>
            <person name="Haas B."/>
            <person name="Abouelleil A."/>
            <person name="Alvarado L."/>
            <person name="Arachchi H.M."/>
            <person name="Berlin A."/>
            <person name="Chapman S.B."/>
            <person name="Gearin G."/>
            <person name="Goldberg J."/>
            <person name="Griggs A."/>
            <person name="Gujja S."/>
            <person name="Hansen M."/>
            <person name="Heiman D."/>
            <person name="Howarth C."/>
            <person name="Larimer J."/>
            <person name="Lui A."/>
            <person name="MacDonald P.J.P."/>
            <person name="McCowen C."/>
            <person name="Montmayeur A."/>
            <person name="Murphy C."/>
            <person name="Neiman D."/>
            <person name="Pearson M."/>
            <person name="Priest M."/>
            <person name="Roberts A."/>
            <person name="Saif S."/>
            <person name="Shea T."/>
            <person name="Sisk P."/>
            <person name="Stolte C."/>
            <person name="Sykes S."/>
            <person name="Wortman J."/>
            <person name="Nusbaum C."/>
            <person name="Birren B."/>
        </authorList>
    </citation>
    <scope>NUCLEOTIDE SEQUENCE [LARGE SCALE GENOMIC DNA]</scope>
    <source>
        <strain evidence="12 13">ATCC 38327</strain>
    </source>
</reference>
<dbReference type="PROSITE" id="PS50259">
    <property type="entry name" value="G_PROTEIN_RECEP_F3_4"/>
    <property type="match status" value="1"/>
</dbReference>
<feature type="transmembrane region" description="Helical" evidence="10">
    <location>
        <begin position="398"/>
        <end position="421"/>
    </location>
</feature>
<gene>
    <name evidence="12" type="ORF">AMAG_16468</name>
</gene>
<evidence type="ECO:0000256" key="8">
    <source>
        <dbReference type="ARBA" id="ARBA00023224"/>
    </source>
</evidence>
<feature type="compositionally biased region" description="Low complexity" evidence="9">
    <location>
        <begin position="828"/>
        <end position="858"/>
    </location>
</feature>
<dbReference type="InterPro" id="IPR001828">
    <property type="entry name" value="ANF_lig-bd_rcpt"/>
</dbReference>
<dbReference type="Pfam" id="PF00003">
    <property type="entry name" value="7tm_3"/>
    <property type="match status" value="1"/>
</dbReference>
<name>A0A0L0TCR7_ALLM3</name>
<comment type="subcellular location">
    <subcellularLocation>
        <location evidence="1">Membrane</location>
        <topology evidence="1">Multi-pass membrane protein</topology>
    </subcellularLocation>
</comment>
<evidence type="ECO:0000256" key="2">
    <source>
        <dbReference type="ARBA" id="ARBA00022692"/>
    </source>
</evidence>
<evidence type="ECO:0000256" key="10">
    <source>
        <dbReference type="SAM" id="Phobius"/>
    </source>
</evidence>
<accession>A0A0L0TCR7</accession>
<protein>
    <recommendedName>
        <fullName evidence="11">G-protein coupled receptors family 3 profile domain-containing protein</fullName>
    </recommendedName>
</protein>
<keyword evidence="4" id="KW-0297">G-protein coupled receptor</keyword>
<sequence length="872" mass="93115">MVMLPLSDPSLGSVFRNISDVMSVAPAVMSTIDPNHNYQLVFQDSASVRSTAVNAYTNVTNTQTIHALVGEYSSRVTLGLALAANPRKLWHCGVASAVDFDSKVDFPNFFRVAANDNQQGPVVAQFVYSMGWRAVNVFAVADPYGQSLSTTFAIAAVNLGINLYTQQQYQPGMTQFGVYLDAIQASGSKIVLFMGFPGDFKLIIQQAKLHGMLGPDWVWFGTSTMAMYLDTLSADSDKSNAQGMLFSFIREDRTGPQFQTLQSLYQTQFPTRSTSILAGFSLLYYDCLLALAYGFNKMTALYGDAAVQSHSYSATLADFLVPFNATTGSVAYTAAGSRIADWQIQSIQGTSNRLVYQLWRNGTLDKVADPVFYGGSTTVPVDRPPLAIVYPRWSDSGVLALVIIRVVMMTTMLAGMAYLVVHRQEKQIRQRSMPFLLVISFGCILILGAELILIGPPASPSCHASSILLTFGFELVIGSAVAKTYRLFKIFDNARIAKGGLQTSTLFHQIAAVLGVQGILFIIWVAAFPVWPELVTTRASIYYRCTPTNATGHWAIIGLSFAFNGLLLLAVCFLAYKTRNVDSSYRETHWILYTAQNVFVCSVVIIPLSFIDMESFTTTAYAIRAVAVIFAVAFAYMALVGRLIVGLWVDKRAAGVGKPEGSSPVGMFHNKQSTAALQPLTSGATTTTVGGSTTVMSTPTATGFELAGQFPVLRRGSGLGLVNRFLQTWTATVVYANLARGIISLTPPAVKPVSKAGTKIMSTVAGSSPALDHQAETAGKALGAAMPLLVHLGTGASWVVQMNNADEVALWAQHLKVVASSITTGATSSGATSSQGAGTTSQATAAAAATGPSRPTAGSTVLAGSLRPPAKA</sequence>
<feature type="transmembrane region" description="Helical" evidence="10">
    <location>
        <begin position="506"/>
        <end position="531"/>
    </location>
</feature>
<evidence type="ECO:0000256" key="1">
    <source>
        <dbReference type="ARBA" id="ARBA00004141"/>
    </source>
</evidence>
<evidence type="ECO:0000259" key="11">
    <source>
        <dbReference type="PROSITE" id="PS50259"/>
    </source>
</evidence>
<dbReference type="PANTHER" id="PTHR10519:SF20">
    <property type="entry name" value="G-PROTEIN COUPLED RECEPTOR 156-RELATED"/>
    <property type="match status" value="1"/>
</dbReference>
<evidence type="ECO:0000256" key="6">
    <source>
        <dbReference type="ARBA" id="ARBA00023170"/>
    </source>
</evidence>
<dbReference type="Pfam" id="PF01094">
    <property type="entry name" value="ANF_receptor"/>
    <property type="match status" value="1"/>
</dbReference>
<dbReference type="CDD" id="cd15047">
    <property type="entry name" value="7tmC_GABA-B-like"/>
    <property type="match status" value="1"/>
</dbReference>
<dbReference type="GO" id="GO:0004965">
    <property type="term" value="F:G protein-coupled GABA receptor activity"/>
    <property type="evidence" value="ECO:0007669"/>
    <property type="project" value="InterPro"/>
</dbReference>
<keyword evidence="5 10" id="KW-0472">Membrane</keyword>
<feature type="transmembrane region" description="Helical" evidence="10">
    <location>
        <begin position="588"/>
        <end position="610"/>
    </location>
</feature>